<accession>F0VGC3</accession>
<feature type="transmembrane region" description="Helical" evidence="2">
    <location>
        <begin position="540"/>
        <end position="558"/>
    </location>
</feature>
<keyword evidence="2" id="KW-0472">Membrane</keyword>
<reference evidence="6" key="3">
    <citation type="journal article" date="2012" name="PLoS Pathog.">
        <title>Comparative genomics of the apicomplexan parasites Toxoplasma gondii and Neospora caninum: Coccidia differing in host range and transmission strategy.</title>
        <authorList>
            <person name="Reid A.J."/>
            <person name="Vermont S.J."/>
            <person name="Cotton J.A."/>
            <person name="Harris D."/>
            <person name="Hill-Cawthorne G.A."/>
            <person name="Konen-Waisman S."/>
            <person name="Latham S.M."/>
            <person name="Mourier T."/>
            <person name="Norton R."/>
            <person name="Quail M.A."/>
            <person name="Sanders M."/>
            <person name="Shanmugam D."/>
            <person name="Sohal A."/>
            <person name="Wasmuth J.D."/>
            <person name="Brunk B."/>
            <person name="Grigg M.E."/>
            <person name="Howard J.C."/>
            <person name="Parkinson J."/>
            <person name="Roos D.S."/>
            <person name="Trees A.J."/>
            <person name="Berriman M."/>
            <person name="Pain A."/>
            <person name="Wastling J.M."/>
        </authorList>
    </citation>
    <scope>NUCLEOTIDE SEQUENCE [LARGE SCALE GENOMIC DNA]</scope>
    <source>
        <strain evidence="6">Liverpool</strain>
    </source>
</reference>
<feature type="region of interest" description="Disordered" evidence="1">
    <location>
        <begin position="86"/>
        <end position="270"/>
    </location>
</feature>
<dbReference type="InterPro" id="IPR040202">
    <property type="entry name" value="Brl1/Brr6"/>
</dbReference>
<dbReference type="OMA" id="LEWRTIA"/>
<feature type="region of interest" description="Disordered" evidence="1">
    <location>
        <begin position="15"/>
        <end position="54"/>
    </location>
</feature>
<dbReference type="GO" id="GO:0055088">
    <property type="term" value="P:lipid homeostasis"/>
    <property type="evidence" value="ECO:0007669"/>
    <property type="project" value="InterPro"/>
</dbReference>
<dbReference type="OrthoDB" id="331716at2759"/>
<dbReference type="Pfam" id="PF10104">
    <property type="entry name" value="Brr6_like_C_C"/>
    <property type="match status" value="1"/>
</dbReference>
<keyword evidence="6" id="KW-1185">Reference proteome</keyword>
<dbReference type="AlphaFoldDB" id="F0VGC3"/>
<dbReference type="VEuPathDB" id="ToxoDB:NCLIV_025550"/>
<feature type="transmembrane region" description="Helical" evidence="2">
    <location>
        <begin position="433"/>
        <end position="455"/>
    </location>
</feature>
<evidence type="ECO:0000313" key="5">
    <source>
        <dbReference type="EMBL" id="CEL66749.1"/>
    </source>
</evidence>
<keyword evidence="2" id="KW-0812">Transmembrane</keyword>
<evidence type="ECO:0000256" key="1">
    <source>
        <dbReference type="SAM" id="MobiDB-lite"/>
    </source>
</evidence>
<proteinExistence type="predicted"/>
<dbReference type="GO" id="GO:0031965">
    <property type="term" value="C:nuclear membrane"/>
    <property type="evidence" value="ECO:0007669"/>
    <property type="project" value="InterPro"/>
</dbReference>
<evidence type="ECO:0000313" key="4">
    <source>
        <dbReference type="EMBL" id="CBZ52767.1"/>
    </source>
</evidence>
<name>F0VGC3_NEOCL</name>
<feature type="compositionally biased region" description="Basic and acidic residues" evidence="1">
    <location>
        <begin position="148"/>
        <end position="159"/>
    </location>
</feature>
<evidence type="ECO:0000256" key="2">
    <source>
        <dbReference type="SAM" id="Phobius"/>
    </source>
</evidence>
<feature type="region of interest" description="Disordered" evidence="1">
    <location>
        <begin position="645"/>
        <end position="664"/>
    </location>
</feature>
<protein>
    <recommendedName>
        <fullName evidence="3">Brl1/Brr6 domain-containing protein</fullName>
    </recommendedName>
</protein>
<evidence type="ECO:0000259" key="3">
    <source>
        <dbReference type="SMART" id="SM01042"/>
    </source>
</evidence>
<feature type="compositionally biased region" description="Polar residues" evidence="1">
    <location>
        <begin position="87"/>
        <end position="103"/>
    </location>
</feature>
<reference evidence="5" key="4">
    <citation type="journal article" date="2015" name="PLoS ONE">
        <title>Comprehensive Evaluation of Toxoplasma gondii VEG and Neospora caninum LIV Genomes with Tachyzoite Stage Transcriptome and Proteome Defines Novel Transcript Features.</title>
        <authorList>
            <person name="Ramaprasad A."/>
            <person name="Mourier T."/>
            <person name="Naeem R."/>
            <person name="Malas T.B."/>
            <person name="Moussa E."/>
            <person name="Panigrahi A."/>
            <person name="Vermont S.J."/>
            <person name="Otto T.D."/>
            <person name="Wastling J."/>
            <person name="Pain A."/>
        </authorList>
    </citation>
    <scope>NUCLEOTIDE SEQUENCE</scope>
    <source>
        <strain evidence="5">Liverpool</strain>
    </source>
</reference>
<dbReference type="EMBL" id="FR823389">
    <property type="protein sequence ID" value="CBZ52767.1"/>
    <property type="molecule type" value="Genomic_DNA"/>
</dbReference>
<reference evidence="4" key="2">
    <citation type="submission" date="2011-03" db="EMBL/GenBank/DDBJ databases">
        <title>Comparative genomics and transcriptomics of Neospora caninum and Toxoplasma gondii.</title>
        <authorList>
            <person name="Reid A.J."/>
            <person name="Sohal A."/>
            <person name="Harris D."/>
            <person name="Quail M."/>
            <person name="Sanders M."/>
            <person name="Berriman M."/>
            <person name="Wastling J.M."/>
            <person name="Pain A."/>
        </authorList>
    </citation>
    <scope>NUCLEOTIDE SEQUENCE</scope>
    <source>
        <strain evidence="4">Liverpool</strain>
    </source>
</reference>
<feature type="compositionally biased region" description="Polar residues" evidence="1">
    <location>
        <begin position="185"/>
        <end position="197"/>
    </location>
</feature>
<dbReference type="GO" id="GO:0006998">
    <property type="term" value="P:nuclear envelope organization"/>
    <property type="evidence" value="ECO:0007669"/>
    <property type="project" value="InterPro"/>
</dbReference>
<keyword evidence="2" id="KW-1133">Transmembrane helix</keyword>
<dbReference type="PANTHER" id="PTHR28136">
    <property type="entry name" value="NUCLEUS EXPORT PROTEIN BRR6"/>
    <property type="match status" value="1"/>
</dbReference>
<dbReference type="Proteomes" id="UP000007494">
    <property type="component" value="Chromosome VIIb"/>
</dbReference>
<dbReference type="SMART" id="SM01042">
    <property type="entry name" value="Brr6_like_C_C"/>
    <property type="match status" value="1"/>
</dbReference>
<sequence length="664" mass="71061">MVRRLLFGSKFSRQQVEDRLPCPSAEDASTVDSTTGPAAAPRRTPLSKHPSLDESRRLLFSQSLPDDVQDPLTQAFGALRFAAEENSLPSNASSVSAAEQPTVLSRRWASQVGCRSEEPPRLWSRSAPAQDCVGPVKGTQRSSLSPFGRRERPPKDCRAFDGPWLSSGAHRLGRSAGGSVADSCPGTTDTPFDSGSSDSEREKQQDMPYPGPLKRRRATPSREASCGGDAPPADAREESSRANRAFLQSASKTENEPEGPPSSSGVAPGAKPRRIGGFIGFLLSLFSPPAPVPDPVHALPPATNEGPPLVPAGSKLSLAAVPASCRSCSCLARSASAHAFHTAGLYTGAVFRSSASSFDGASSASFASGPRLARALPPHLESSGCMHASSGALSAAGRLAPAPGPPRAPQSPVVTACTRTAHLADAAQRVLRLLWSGCCVGVVLWLLLHLAFSLYRDIQQGEEQRQLRTAAEAAHCRQQHRENGCDTLHPLPPYLQQPCDAWKSCLMRQPQHHGERTKVVAAIVGDVLNAFFQRLEWRTIACLSLLLLAVIYATRWVSQPIAPPLLPPRDEGGGPEKAALVPYLADSPLTPEAHACGLSPWKAHADSHEPHCMHAMRGRGDCQVGDAPANVAVPGAYEEVERRRLADRRPWTKLRQSQDQDKVY</sequence>
<dbReference type="InParanoid" id="F0VGC3"/>
<dbReference type="EMBL" id="LN714482">
    <property type="protein sequence ID" value="CEL66749.1"/>
    <property type="molecule type" value="Genomic_DNA"/>
</dbReference>
<dbReference type="InterPro" id="IPR018767">
    <property type="entry name" value="Brl1/Brr6_dom"/>
</dbReference>
<evidence type="ECO:0000313" key="6">
    <source>
        <dbReference type="Proteomes" id="UP000007494"/>
    </source>
</evidence>
<gene>
    <name evidence="5" type="ORF">BN1204_025550</name>
    <name evidence="4" type="ORF">NCLIV_025550</name>
</gene>
<organism evidence="4 6">
    <name type="scientific">Neospora caninum (strain Liverpool)</name>
    <dbReference type="NCBI Taxonomy" id="572307"/>
    <lineage>
        <taxon>Eukaryota</taxon>
        <taxon>Sar</taxon>
        <taxon>Alveolata</taxon>
        <taxon>Apicomplexa</taxon>
        <taxon>Conoidasida</taxon>
        <taxon>Coccidia</taxon>
        <taxon>Eucoccidiorida</taxon>
        <taxon>Eimeriorina</taxon>
        <taxon>Sarcocystidae</taxon>
        <taxon>Neospora</taxon>
    </lineage>
</organism>
<feature type="domain" description="Brl1/Brr6" evidence="3">
    <location>
        <begin position="427"/>
        <end position="555"/>
    </location>
</feature>
<dbReference type="eggNOG" id="KOG4503">
    <property type="taxonomic scope" value="Eukaryota"/>
</dbReference>
<dbReference type="GeneID" id="13442639"/>
<dbReference type="PANTHER" id="PTHR28136:SF1">
    <property type="entry name" value="NUCLEUS EXPORT PROTEIN BRL1"/>
    <property type="match status" value="1"/>
</dbReference>
<dbReference type="RefSeq" id="XP_003882799.1">
    <property type="nucleotide sequence ID" value="XM_003882750.1"/>
</dbReference>
<reference evidence="4" key="1">
    <citation type="submission" date="2011-02" db="EMBL/GenBank/DDBJ databases">
        <authorList>
            <person name="Aslett M."/>
        </authorList>
    </citation>
    <scope>NUCLEOTIDE SEQUENCE</scope>
    <source>
        <strain evidence="4">Liverpool</strain>
    </source>
</reference>